<evidence type="ECO:0000313" key="2">
    <source>
        <dbReference type="Proteomes" id="UP000499080"/>
    </source>
</evidence>
<dbReference type="AlphaFoldDB" id="A0A4Y2KJ18"/>
<dbReference type="EMBL" id="BGPR01004667">
    <property type="protein sequence ID" value="GBN02029.1"/>
    <property type="molecule type" value="Genomic_DNA"/>
</dbReference>
<sequence>MHYSRRPSVTCHKECSAQPLIYYLLTFSMSGLHKDRHWTSNNPTGKSNMCLDPRRMDIENIVYRMRYVVHEKGDPIERGLCPRRGSAFI</sequence>
<gene>
    <name evidence="1" type="ORF">AVEN_152729_1</name>
</gene>
<comment type="caution">
    <text evidence="1">The sequence shown here is derived from an EMBL/GenBank/DDBJ whole genome shotgun (WGS) entry which is preliminary data.</text>
</comment>
<protein>
    <submittedName>
        <fullName evidence="1">Uncharacterized protein</fullName>
    </submittedName>
</protein>
<proteinExistence type="predicted"/>
<keyword evidence="2" id="KW-1185">Reference proteome</keyword>
<reference evidence="1 2" key="1">
    <citation type="journal article" date="2019" name="Sci. Rep.">
        <title>Orb-weaving spider Araneus ventricosus genome elucidates the spidroin gene catalogue.</title>
        <authorList>
            <person name="Kono N."/>
            <person name="Nakamura H."/>
            <person name="Ohtoshi R."/>
            <person name="Moran D.A.P."/>
            <person name="Shinohara A."/>
            <person name="Yoshida Y."/>
            <person name="Fujiwara M."/>
            <person name="Mori M."/>
            <person name="Tomita M."/>
            <person name="Arakawa K."/>
        </authorList>
    </citation>
    <scope>NUCLEOTIDE SEQUENCE [LARGE SCALE GENOMIC DNA]</scope>
</reference>
<evidence type="ECO:0000313" key="1">
    <source>
        <dbReference type="EMBL" id="GBN02029.1"/>
    </source>
</evidence>
<organism evidence="1 2">
    <name type="scientific">Araneus ventricosus</name>
    <name type="common">Orbweaver spider</name>
    <name type="synonym">Epeira ventricosa</name>
    <dbReference type="NCBI Taxonomy" id="182803"/>
    <lineage>
        <taxon>Eukaryota</taxon>
        <taxon>Metazoa</taxon>
        <taxon>Ecdysozoa</taxon>
        <taxon>Arthropoda</taxon>
        <taxon>Chelicerata</taxon>
        <taxon>Arachnida</taxon>
        <taxon>Araneae</taxon>
        <taxon>Araneomorphae</taxon>
        <taxon>Entelegynae</taxon>
        <taxon>Araneoidea</taxon>
        <taxon>Araneidae</taxon>
        <taxon>Araneus</taxon>
    </lineage>
</organism>
<name>A0A4Y2KJ18_ARAVE</name>
<dbReference type="Proteomes" id="UP000499080">
    <property type="component" value="Unassembled WGS sequence"/>
</dbReference>
<accession>A0A4Y2KJ18</accession>